<organism evidence="2">
    <name type="scientific">viral metagenome</name>
    <dbReference type="NCBI Taxonomy" id="1070528"/>
    <lineage>
        <taxon>unclassified sequences</taxon>
        <taxon>metagenomes</taxon>
        <taxon>organismal metagenomes</taxon>
    </lineage>
</organism>
<protein>
    <recommendedName>
        <fullName evidence="3">Scaffolding protein</fullName>
    </recommendedName>
</protein>
<evidence type="ECO:0000256" key="1">
    <source>
        <dbReference type="SAM" id="MobiDB-lite"/>
    </source>
</evidence>
<name>A0A6M3IPD3_9ZZZZ</name>
<feature type="compositionally biased region" description="Basic and acidic residues" evidence="1">
    <location>
        <begin position="117"/>
        <end position="141"/>
    </location>
</feature>
<feature type="region of interest" description="Disordered" evidence="1">
    <location>
        <begin position="185"/>
        <end position="223"/>
    </location>
</feature>
<feature type="compositionally biased region" description="Basic and acidic residues" evidence="1">
    <location>
        <begin position="66"/>
        <end position="87"/>
    </location>
</feature>
<dbReference type="EMBL" id="MT141362">
    <property type="protein sequence ID" value="QJA59254.1"/>
    <property type="molecule type" value="Genomic_DNA"/>
</dbReference>
<feature type="region of interest" description="Disordered" evidence="1">
    <location>
        <begin position="117"/>
        <end position="142"/>
    </location>
</feature>
<gene>
    <name evidence="2" type="ORF">MM415B01320_0005</name>
</gene>
<accession>A0A6M3IPD3</accession>
<sequence>MGTKLEGATAPEAEVVKTTQGTEEEKQTEPKEESTVERTYTQKELDKALGKGLESINRQLSEKNKALAAKEAELEETRKTSTRKLEDLQGELEDIRDEHQQAIKALDDDDVKKSYTDRATLRKREREAARREKDAEDKLSKAETLVYKQGLEAKAKLLHEETGIPVKELVECETESEMEVKALRYQLTHPTGEKAKDDGEDKSPKFDSGLSSGKADLSGLSQEDRLARALAKMDKGK</sequence>
<evidence type="ECO:0008006" key="3">
    <source>
        <dbReference type="Google" id="ProtNLM"/>
    </source>
</evidence>
<feature type="compositionally biased region" description="Basic and acidic residues" evidence="1">
    <location>
        <begin position="191"/>
        <end position="205"/>
    </location>
</feature>
<feature type="compositionally biased region" description="Basic and acidic residues" evidence="1">
    <location>
        <begin position="23"/>
        <end position="40"/>
    </location>
</feature>
<dbReference type="AlphaFoldDB" id="A0A6M3IPD3"/>
<feature type="region of interest" description="Disordered" evidence="1">
    <location>
        <begin position="66"/>
        <end position="90"/>
    </location>
</feature>
<reference evidence="2" key="1">
    <citation type="submission" date="2020-03" db="EMBL/GenBank/DDBJ databases">
        <title>The deep terrestrial virosphere.</title>
        <authorList>
            <person name="Holmfeldt K."/>
            <person name="Nilsson E."/>
            <person name="Simone D."/>
            <person name="Lopez-Fernandez M."/>
            <person name="Wu X."/>
            <person name="de Brujin I."/>
            <person name="Lundin D."/>
            <person name="Andersson A."/>
            <person name="Bertilsson S."/>
            <person name="Dopson M."/>
        </authorList>
    </citation>
    <scope>NUCLEOTIDE SEQUENCE</scope>
    <source>
        <strain evidence="2">MM415B01320</strain>
    </source>
</reference>
<feature type="region of interest" description="Disordered" evidence="1">
    <location>
        <begin position="1"/>
        <end position="40"/>
    </location>
</feature>
<evidence type="ECO:0000313" key="2">
    <source>
        <dbReference type="EMBL" id="QJA59254.1"/>
    </source>
</evidence>
<proteinExistence type="predicted"/>